<evidence type="ECO:0000313" key="3">
    <source>
        <dbReference type="Proteomes" id="UP000004995"/>
    </source>
</evidence>
<dbReference type="EnsemblPlants" id="KQL29363">
    <property type="protein sequence ID" value="KQL29363"/>
    <property type="gene ID" value="SETIT_020155mg"/>
</dbReference>
<accession>A0A0Q3VTD5</accession>
<dbReference type="EMBL" id="AGNK02000223">
    <property type="status" value="NOT_ANNOTATED_CDS"/>
    <property type="molecule type" value="Genomic_DNA"/>
</dbReference>
<dbReference type="InterPro" id="IPR044824">
    <property type="entry name" value="MAIN-like"/>
</dbReference>
<organism evidence="2 3">
    <name type="scientific">Setaria italica</name>
    <name type="common">Foxtail millet</name>
    <name type="synonym">Panicum italicum</name>
    <dbReference type="NCBI Taxonomy" id="4555"/>
    <lineage>
        <taxon>Eukaryota</taxon>
        <taxon>Viridiplantae</taxon>
        <taxon>Streptophyta</taxon>
        <taxon>Embryophyta</taxon>
        <taxon>Tracheophyta</taxon>
        <taxon>Spermatophyta</taxon>
        <taxon>Magnoliopsida</taxon>
        <taxon>Liliopsida</taxon>
        <taxon>Poales</taxon>
        <taxon>Poaceae</taxon>
        <taxon>PACMAD clade</taxon>
        <taxon>Panicoideae</taxon>
        <taxon>Panicodae</taxon>
        <taxon>Paniceae</taxon>
        <taxon>Cenchrinae</taxon>
        <taxon>Setaria</taxon>
    </lineage>
</organism>
<sequence length="326" mass="36536">MTLVIRSTGQWRILKVVPPHTCHSSQPKRVHAQCTAKYLGQRILGIVRADSKTSVPSLVESIFAFSGYHVKYSKAWRAKQHAVALLWGDLKESYGMVARVLTAMAYYNPEVKWFTDSCGMTQPNNGVLKHVLQRDGGPSVPTSCGRGAAAYDLQHRGHLLANLHEELKPLRARVHSPLRWDERYMLYLQRVGFLDIVVQVVAGLPLIDGSLLTAMVNRWRPETHISHLPCGEMIVTMQDVAMILGLPLEGLPVTGIIQKMHISIRPPELEEGDNSKKTSGVSFAWLREVFSVCHPGGDDELVQRHTRVWLWHFVSTFLLPDAVGNT</sequence>
<protein>
    <recommendedName>
        <fullName evidence="1">Aminotransferase-like plant mobile domain-containing protein</fullName>
    </recommendedName>
</protein>
<evidence type="ECO:0000313" key="2">
    <source>
        <dbReference type="EnsemblPlants" id="KQL29363"/>
    </source>
</evidence>
<keyword evidence="3" id="KW-1185">Reference proteome</keyword>
<dbReference type="InterPro" id="IPR019557">
    <property type="entry name" value="AminoTfrase-like_pln_mobile"/>
</dbReference>
<dbReference type="Proteomes" id="UP000004995">
    <property type="component" value="Unassembled WGS sequence"/>
</dbReference>
<dbReference type="GO" id="GO:0010073">
    <property type="term" value="P:meristem maintenance"/>
    <property type="evidence" value="ECO:0007669"/>
    <property type="project" value="InterPro"/>
</dbReference>
<dbReference type="PANTHER" id="PTHR46033:SF82">
    <property type="entry name" value="AMINOTRANSFERASE-LIKE PLANT MOBILE DOMAIN-CONTAINING PROTEIN"/>
    <property type="match status" value="1"/>
</dbReference>
<name>A0A0Q3VTD5_SETIT</name>
<feature type="domain" description="Aminotransferase-like plant mobile" evidence="1">
    <location>
        <begin position="207"/>
        <end position="325"/>
    </location>
</feature>
<dbReference type="AlphaFoldDB" id="A0A0Q3VTD5"/>
<dbReference type="Pfam" id="PF10536">
    <property type="entry name" value="PMD"/>
    <property type="match status" value="1"/>
</dbReference>
<proteinExistence type="predicted"/>
<dbReference type="PANTHER" id="PTHR46033">
    <property type="entry name" value="PROTEIN MAIN-LIKE 2"/>
    <property type="match status" value="1"/>
</dbReference>
<dbReference type="InParanoid" id="A0A0Q3VTD5"/>
<reference evidence="2" key="2">
    <citation type="submission" date="2018-08" db="UniProtKB">
        <authorList>
            <consortium name="EnsemblPlants"/>
        </authorList>
    </citation>
    <scope>IDENTIFICATION</scope>
    <source>
        <strain evidence="2">Yugu1</strain>
    </source>
</reference>
<dbReference type="Gramene" id="KQL29363">
    <property type="protein sequence ID" value="KQL29363"/>
    <property type="gene ID" value="SETIT_020155mg"/>
</dbReference>
<reference evidence="3" key="1">
    <citation type="journal article" date="2012" name="Nat. Biotechnol.">
        <title>Reference genome sequence of the model plant Setaria.</title>
        <authorList>
            <person name="Bennetzen J.L."/>
            <person name="Schmutz J."/>
            <person name="Wang H."/>
            <person name="Percifield R."/>
            <person name="Hawkins J."/>
            <person name="Pontaroli A.C."/>
            <person name="Estep M."/>
            <person name="Feng L."/>
            <person name="Vaughn J.N."/>
            <person name="Grimwood J."/>
            <person name="Jenkins J."/>
            <person name="Barry K."/>
            <person name="Lindquist E."/>
            <person name="Hellsten U."/>
            <person name="Deshpande S."/>
            <person name="Wang X."/>
            <person name="Wu X."/>
            <person name="Mitros T."/>
            <person name="Triplett J."/>
            <person name="Yang X."/>
            <person name="Ye C.Y."/>
            <person name="Mauro-Herrera M."/>
            <person name="Wang L."/>
            <person name="Li P."/>
            <person name="Sharma M."/>
            <person name="Sharma R."/>
            <person name="Ronald P.C."/>
            <person name="Panaud O."/>
            <person name="Kellogg E.A."/>
            <person name="Brutnell T.P."/>
            <person name="Doust A.N."/>
            <person name="Tuskan G.A."/>
            <person name="Rokhsar D."/>
            <person name="Devos K.M."/>
        </authorList>
    </citation>
    <scope>NUCLEOTIDE SEQUENCE [LARGE SCALE GENOMIC DNA]</scope>
    <source>
        <strain evidence="3">cv. Yugu1</strain>
    </source>
</reference>
<evidence type="ECO:0000259" key="1">
    <source>
        <dbReference type="Pfam" id="PF10536"/>
    </source>
</evidence>